<comment type="caution">
    <text evidence="3">The sequence shown here is derived from an EMBL/GenBank/DDBJ whole genome shotgun (WGS) entry which is preliminary data.</text>
</comment>
<dbReference type="eggNOG" id="COG2340">
    <property type="taxonomic scope" value="Bacteria"/>
</dbReference>
<evidence type="ECO:0000259" key="1">
    <source>
        <dbReference type="Pfam" id="PF00188"/>
    </source>
</evidence>
<sequence length="317" mass="36471">MKKWQLKFVMFLGGILLYLSLAGSLQAAEISMYRLYNPNSGEHLYTKNTVERSLLAQSGWYYEGVGWIAPSSSSTPVYRLYSVQSGDHHYTTSVGERNWLKRLGWRDEGIGWYSADNQQIPLYRSYNRNAKAGSHHYTTSLAEHQALLQKGWQDEKIGWYALKAGQSVELTGWARPINQTNFDSRQIGLACLQFVNQERQQKGLAPLKWNEQAFQIADLRAWEIMLNFNHVRPDGSKLETVNDEGMISGNYRYFGENIAYHSYVSVSNEQIAKLFFDMWKSSDGHYRNMVSPNYQEIGCGFAYANGIIYASQNFYTF</sequence>
<dbReference type="PANTHER" id="PTHR31157">
    <property type="entry name" value="SCP DOMAIN-CONTAINING PROTEIN"/>
    <property type="match status" value="1"/>
</dbReference>
<dbReference type="InterPro" id="IPR014044">
    <property type="entry name" value="CAP_dom"/>
</dbReference>
<dbReference type="eggNOG" id="COG3757">
    <property type="taxonomic scope" value="Bacteria"/>
</dbReference>
<dbReference type="STRING" id="1121865.OMW_00904"/>
<evidence type="ECO:0000313" key="4">
    <source>
        <dbReference type="Proteomes" id="UP000014113"/>
    </source>
</evidence>
<dbReference type="InterPro" id="IPR043708">
    <property type="entry name" value="DUF5648"/>
</dbReference>
<name>S1NF18_9ENTE</name>
<accession>S1NF18</accession>
<organism evidence="3 4">
    <name type="scientific">Enterococcus columbae DSM 7374 = ATCC 51263</name>
    <dbReference type="NCBI Taxonomy" id="1121865"/>
    <lineage>
        <taxon>Bacteria</taxon>
        <taxon>Bacillati</taxon>
        <taxon>Bacillota</taxon>
        <taxon>Bacilli</taxon>
        <taxon>Lactobacillales</taxon>
        <taxon>Enterococcaceae</taxon>
        <taxon>Enterococcus</taxon>
    </lineage>
</organism>
<dbReference type="EMBL" id="ASWJ01000002">
    <property type="protein sequence ID" value="EOW87637.1"/>
    <property type="molecule type" value="Genomic_DNA"/>
</dbReference>
<dbReference type="Pfam" id="PF00188">
    <property type="entry name" value="CAP"/>
    <property type="match status" value="1"/>
</dbReference>
<dbReference type="CDD" id="cd05379">
    <property type="entry name" value="CAP_bacterial"/>
    <property type="match status" value="1"/>
</dbReference>
<feature type="domain" description="SCP" evidence="1">
    <location>
        <begin position="192"/>
        <end position="313"/>
    </location>
</feature>
<dbReference type="PANTHER" id="PTHR31157:SF1">
    <property type="entry name" value="SCP DOMAIN-CONTAINING PROTEIN"/>
    <property type="match status" value="1"/>
</dbReference>
<evidence type="ECO:0000313" key="3">
    <source>
        <dbReference type="EMBL" id="EOW87637.1"/>
    </source>
</evidence>
<dbReference type="Proteomes" id="UP000014113">
    <property type="component" value="Unassembled WGS sequence"/>
</dbReference>
<dbReference type="Pfam" id="PF18885">
    <property type="entry name" value="DUF5648"/>
    <property type="match status" value="1"/>
</dbReference>
<dbReference type="InterPro" id="IPR035940">
    <property type="entry name" value="CAP_sf"/>
</dbReference>
<proteinExistence type="predicted"/>
<protein>
    <submittedName>
        <fullName evidence="3">Uncharacterized protein</fullName>
    </submittedName>
</protein>
<dbReference type="RefSeq" id="WP_016183066.1">
    <property type="nucleotide sequence ID" value="NZ_JXKI01000009.1"/>
</dbReference>
<dbReference type="SUPFAM" id="SSF55797">
    <property type="entry name" value="PR-1-like"/>
    <property type="match status" value="1"/>
</dbReference>
<gene>
    <name evidence="3" type="ORF">I568_00302</name>
</gene>
<feature type="domain" description="DUF5648" evidence="2">
    <location>
        <begin position="32"/>
        <end position="162"/>
    </location>
</feature>
<evidence type="ECO:0000259" key="2">
    <source>
        <dbReference type="Pfam" id="PF18885"/>
    </source>
</evidence>
<dbReference type="Gene3D" id="3.40.33.10">
    <property type="entry name" value="CAP"/>
    <property type="match status" value="1"/>
</dbReference>
<keyword evidence="4" id="KW-1185">Reference proteome</keyword>
<dbReference type="PATRIC" id="fig|1121865.3.peg.891"/>
<reference evidence="3 4" key="1">
    <citation type="submission" date="2013-03" db="EMBL/GenBank/DDBJ databases">
        <title>The Genome Sequence of Enterococcus columbae ATCC_51263 (PacBio/Illumina hybrid assembly).</title>
        <authorList>
            <consortium name="The Broad Institute Genomics Platform"/>
            <consortium name="The Broad Institute Genome Sequencing Center for Infectious Disease"/>
            <person name="Earl A."/>
            <person name="Russ C."/>
            <person name="Gilmore M."/>
            <person name="Surin D."/>
            <person name="Walker B."/>
            <person name="Young S."/>
            <person name="Zeng Q."/>
            <person name="Gargeya S."/>
            <person name="Fitzgerald M."/>
            <person name="Haas B."/>
            <person name="Abouelleil A."/>
            <person name="Allen A.W."/>
            <person name="Alvarado L."/>
            <person name="Arachchi H.M."/>
            <person name="Berlin A.M."/>
            <person name="Chapman S.B."/>
            <person name="Gainer-Dewar J."/>
            <person name="Goldberg J."/>
            <person name="Griggs A."/>
            <person name="Gujja S."/>
            <person name="Hansen M."/>
            <person name="Howarth C."/>
            <person name="Imamovic A."/>
            <person name="Ireland A."/>
            <person name="Larimer J."/>
            <person name="McCowan C."/>
            <person name="Murphy C."/>
            <person name="Pearson M."/>
            <person name="Poon T.W."/>
            <person name="Priest M."/>
            <person name="Roberts A."/>
            <person name="Saif S."/>
            <person name="Shea T."/>
            <person name="Sisk P."/>
            <person name="Sykes S."/>
            <person name="Wortman J."/>
            <person name="Nusbaum C."/>
            <person name="Birren B."/>
        </authorList>
    </citation>
    <scope>NUCLEOTIDE SEQUENCE [LARGE SCALE GENOMIC DNA]</scope>
    <source>
        <strain evidence="3 4">ATCC 51263</strain>
    </source>
</reference>
<dbReference type="AlphaFoldDB" id="S1NF18"/>
<dbReference type="OrthoDB" id="1654093at2"/>